<dbReference type="SUPFAM" id="SSF52266">
    <property type="entry name" value="SGNH hydrolase"/>
    <property type="match status" value="1"/>
</dbReference>
<protein>
    <submittedName>
        <fullName evidence="2">Uncharacterized protein</fullName>
    </submittedName>
</protein>
<gene>
    <name evidence="2" type="ORF">PACLA_8A060302</name>
</gene>
<dbReference type="AlphaFoldDB" id="A0A6S7G046"/>
<feature type="compositionally biased region" description="Basic and acidic residues" evidence="1">
    <location>
        <begin position="19"/>
        <end position="29"/>
    </location>
</feature>
<evidence type="ECO:0000313" key="3">
    <source>
        <dbReference type="Proteomes" id="UP001152795"/>
    </source>
</evidence>
<feature type="compositionally biased region" description="Polar residues" evidence="1">
    <location>
        <begin position="1"/>
        <end position="18"/>
    </location>
</feature>
<sequence length="335" mass="37237">MTINTGTQPDTHPNQNTRTKQDEGKKDHNISTSAQRSQDQQDTLLIGDSMTKNINNDKLSYAAKAKTVCKTYRGGKIKDIHTNLRKDCGERRLRSIILHVGTNNLVSDDAKEAAKQMEDLIVEAKSKAENVAVSSVIKRQAAIESPKGVDNMPNVSSTRYKDDTTVENLKKAFDTVDHEILLQKLKLVGITGSAFLLLKSYLTGRTQRCEVNGSISGENDVKCGVPQGSILGPLFFLLYINDLPACLSKTKPRLFADDTNITAAGECLSDLEDAVNSDLEMLRKWLMASKLSLNVAKTEFQIIATKQMLKKAFLCSNLKFTFKTYPQSRFFNVKH</sequence>
<reference evidence="2" key="1">
    <citation type="submission" date="2020-04" db="EMBL/GenBank/DDBJ databases">
        <authorList>
            <person name="Alioto T."/>
            <person name="Alioto T."/>
            <person name="Gomez Garrido J."/>
        </authorList>
    </citation>
    <scope>NUCLEOTIDE SEQUENCE</scope>
    <source>
        <strain evidence="2">A484AB</strain>
    </source>
</reference>
<dbReference type="Gene3D" id="3.40.50.12690">
    <property type="match status" value="1"/>
</dbReference>
<dbReference type="PROSITE" id="PS50878">
    <property type="entry name" value="RT_POL"/>
    <property type="match status" value="1"/>
</dbReference>
<dbReference type="Pfam" id="PF00078">
    <property type="entry name" value="RVT_1"/>
    <property type="match status" value="1"/>
</dbReference>
<keyword evidence="3" id="KW-1185">Reference proteome</keyword>
<feature type="compositionally biased region" description="Polar residues" evidence="1">
    <location>
        <begin position="30"/>
        <end position="42"/>
    </location>
</feature>
<accession>A0A6S7G046</accession>
<evidence type="ECO:0000256" key="1">
    <source>
        <dbReference type="SAM" id="MobiDB-lite"/>
    </source>
</evidence>
<name>A0A6S7G046_PARCT</name>
<dbReference type="InterPro" id="IPR000477">
    <property type="entry name" value="RT_dom"/>
</dbReference>
<dbReference type="EMBL" id="CACRXK020000848">
    <property type="protein sequence ID" value="CAB3985248.1"/>
    <property type="molecule type" value="Genomic_DNA"/>
</dbReference>
<feature type="region of interest" description="Disordered" evidence="1">
    <location>
        <begin position="1"/>
        <end position="42"/>
    </location>
</feature>
<organism evidence="2 3">
    <name type="scientific">Paramuricea clavata</name>
    <name type="common">Red gorgonian</name>
    <name type="synonym">Violescent sea-whip</name>
    <dbReference type="NCBI Taxonomy" id="317549"/>
    <lineage>
        <taxon>Eukaryota</taxon>
        <taxon>Metazoa</taxon>
        <taxon>Cnidaria</taxon>
        <taxon>Anthozoa</taxon>
        <taxon>Octocorallia</taxon>
        <taxon>Malacalcyonacea</taxon>
        <taxon>Plexauridae</taxon>
        <taxon>Paramuricea</taxon>
    </lineage>
</organism>
<dbReference type="OrthoDB" id="8197232at2759"/>
<dbReference type="Proteomes" id="UP001152795">
    <property type="component" value="Unassembled WGS sequence"/>
</dbReference>
<comment type="caution">
    <text evidence="2">The sequence shown here is derived from an EMBL/GenBank/DDBJ whole genome shotgun (WGS) entry which is preliminary data.</text>
</comment>
<evidence type="ECO:0000313" key="2">
    <source>
        <dbReference type="EMBL" id="CAB3985248.1"/>
    </source>
</evidence>
<proteinExistence type="predicted"/>
<dbReference type="PANTHER" id="PTHR33332">
    <property type="entry name" value="REVERSE TRANSCRIPTASE DOMAIN-CONTAINING PROTEIN"/>
    <property type="match status" value="1"/>
</dbReference>